<evidence type="ECO:0000256" key="9">
    <source>
        <dbReference type="ARBA" id="ARBA00022679"/>
    </source>
</evidence>
<evidence type="ECO:0000256" key="10">
    <source>
        <dbReference type="ARBA" id="ARBA00022723"/>
    </source>
</evidence>
<dbReference type="Gene3D" id="3.30.200.20">
    <property type="entry name" value="Phosphorylase Kinase, domain 1"/>
    <property type="match status" value="1"/>
</dbReference>
<dbReference type="GO" id="GO:0042254">
    <property type="term" value="P:ribosome biogenesis"/>
    <property type="evidence" value="ECO:0007669"/>
    <property type="project" value="UniProtKB-KW"/>
</dbReference>
<accession>A0A0F7SUC2</accession>
<keyword evidence="8" id="KW-0723">Serine/threonine-protein kinase</keyword>
<dbReference type="GO" id="GO:0016787">
    <property type="term" value="F:hydrolase activity"/>
    <property type="evidence" value="ECO:0007669"/>
    <property type="project" value="UniProtKB-KW"/>
</dbReference>
<keyword evidence="11" id="KW-0547">Nucleotide-binding</keyword>
<comment type="similarity">
    <text evidence="3">Belongs to the protein kinase superfamily. RIO-type Ser/Thr kinase family.</text>
</comment>
<evidence type="ECO:0000256" key="3">
    <source>
        <dbReference type="ARBA" id="ARBA00009196"/>
    </source>
</evidence>
<dbReference type="CDD" id="cd05147">
    <property type="entry name" value="RIO1_euk"/>
    <property type="match status" value="1"/>
</dbReference>
<evidence type="ECO:0000256" key="19">
    <source>
        <dbReference type="SAM" id="MobiDB-lite"/>
    </source>
</evidence>
<evidence type="ECO:0000259" key="20">
    <source>
        <dbReference type="SMART" id="SM00090"/>
    </source>
</evidence>
<evidence type="ECO:0000256" key="15">
    <source>
        <dbReference type="ARBA" id="ARBA00022842"/>
    </source>
</evidence>
<dbReference type="GO" id="GO:0004674">
    <property type="term" value="F:protein serine/threonine kinase activity"/>
    <property type="evidence" value="ECO:0007669"/>
    <property type="project" value="UniProtKB-KW"/>
</dbReference>
<evidence type="ECO:0000256" key="16">
    <source>
        <dbReference type="ARBA" id="ARBA00047899"/>
    </source>
</evidence>
<dbReference type="PROSITE" id="PS01245">
    <property type="entry name" value="RIO1"/>
    <property type="match status" value="1"/>
</dbReference>
<name>A0A0F7SUC2_PHARH</name>
<dbReference type="InterPro" id="IPR011009">
    <property type="entry name" value="Kinase-like_dom_sf"/>
</dbReference>
<evidence type="ECO:0000256" key="7">
    <source>
        <dbReference type="ARBA" id="ARBA00022517"/>
    </source>
</evidence>
<feature type="compositionally biased region" description="Basic and acidic residues" evidence="19">
    <location>
        <begin position="648"/>
        <end position="657"/>
    </location>
</feature>
<sequence length="676" mass="74621">MVSPSDQFDDAPDDPSGVRQEYAAPRVPGTAFIDEDGHQPKDLPGLASGALRGGVGMNFSKQYNRLRQYHSVTSAAAASSGSNPNSKTSMAPASSSVPLPALNRPTKRTTPKPRVNPGATSTGEPTDGGSTKTEMSRVARLINVAPYQPGPSINRKAASERANQKDKSDRATVEQVLDQRTRLVLVKMINRGVVGIVEGCVSTGKEANVYHALPPPNPPAPTPQNPNPTPLPDHIALKIYKTSILVFKDRDKYVTGEHRFRGGYGKGNPRKMVRLWAEKEMRNLKRLENEQIRCPTPIEVRENVLAMEFLGNDDGWPSPRLKDAPAMETSKLADLYAELLMVMRVMWQRCKLVHADLSEYNILFHHDHLYIIDVSQSVEHDHPHAYDFLRSDIRNVIDFFKKRSGGEVHVMGLRRTFEFITNERLTGAVDAKRRRRGGGGTAATTGEGEQPPQQGGDNGEGKKENEQDLELESWEEVLRKWIEQDAQAGSIEAVEDAGGSSSIPASLEASLATTSIDQPSSSVKSPVPPSLPRTQSEIDKAQDEAIFNSSYIPRSLSEVYDPERDVDQVNRGEGKNLIYARSGGVGIVGIQEEGEDEEGDSEEGQDASASDEDEDEDEDEGEDGFQKKGPRGHRHEDKATKKERKKALKEETREKRKDKIPKKLKKQKIKKTSSSK</sequence>
<organism evidence="21">
    <name type="scientific">Phaffia rhodozyma</name>
    <name type="common">Yeast</name>
    <name type="synonym">Xanthophyllomyces dendrorhous</name>
    <dbReference type="NCBI Taxonomy" id="264483"/>
    <lineage>
        <taxon>Eukaryota</taxon>
        <taxon>Fungi</taxon>
        <taxon>Dikarya</taxon>
        <taxon>Basidiomycota</taxon>
        <taxon>Agaricomycotina</taxon>
        <taxon>Tremellomycetes</taxon>
        <taxon>Cystofilobasidiales</taxon>
        <taxon>Mrakiaceae</taxon>
        <taxon>Phaffia</taxon>
    </lineage>
</organism>
<keyword evidence="14" id="KW-0067">ATP-binding</keyword>
<dbReference type="GO" id="GO:0005524">
    <property type="term" value="F:ATP binding"/>
    <property type="evidence" value="ECO:0007669"/>
    <property type="project" value="UniProtKB-KW"/>
</dbReference>
<dbReference type="AlphaFoldDB" id="A0A0F7SUC2"/>
<evidence type="ECO:0000256" key="14">
    <source>
        <dbReference type="ARBA" id="ARBA00022840"/>
    </source>
</evidence>
<feature type="compositionally biased region" description="Basic residues" evidence="19">
    <location>
        <begin position="658"/>
        <end position="676"/>
    </location>
</feature>
<proteinExistence type="inferred from homology"/>
<protein>
    <recommendedName>
        <fullName evidence="5">Serine/threonine-protein kinase RIO1</fullName>
        <ecNumber evidence="4">2.7.11.1</ecNumber>
    </recommendedName>
    <alternativeName>
        <fullName evidence="18">Serine/threonine-protein kinase rio1</fullName>
    </alternativeName>
</protein>
<keyword evidence="13" id="KW-0378">Hydrolase</keyword>
<keyword evidence="15" id="KW-0460">Magnesium</keyword>
<comment type="cofactor">
    <cofactor evidence="1">
        <name>Mg(2+)</name>
        <dbReference type="ChEBI" id="CHEBI:18420"/>
    </cofactor>
</comment>
<dbReference type="FunFam" id="3.30.200.20:FF:000148">
    <property type="entry name" value="Serine/threonine-protein kinase RIO1"/>
    <property type="match status" value="1"/>
</dbReference>
<dbReference type="GO" id="GO:0005737">
    <property type="term" value="C:cytoplasm"/>
    <property type="evidence" value="ECO:0007669"/>
    <property type="project" value="UniProtKB-SubCell"/>
</dbReference>
<dbReference type="GO" id="GO:0046872">
    <property type="term" value="F:metal ion binding"/>
    <property type="evidence" value="ECO:0007669"/>
    <property type="project" value="UniProtKB-KW"/>
</dbReference>
<keyword evidence="12" id="KW-0418">Kinase</keyword>
<dbReference type="InterPro" id="IPR018934">
    <property type="entry name" value="RIO_dom"/>
</dbReference>
<dbReference type="PANTHER" id="PTHR45723">
    <property type="entry name" value="SERINE/THREONINE-PROTEIN KINASE RIO1"/>
    <property type="match status" value="1"/>
</dbReference>
<dbReference type="Gene3D" id="1.10.510.10">
    <property type="entry name" value="Transferase(Phosphotransferase) domain 1"/>
    <property type="match status" value="1"/>
</dbReference>
<feature type="region of interest" description="Disordered" evidence="19">
    <location>
        <begin position="430"/>
        <end position="469"/>
    </location>
</feature>
<evidence type="ECO:0000256" key="4">
    <source>
        <dbReference type="ARBA" id="ARBA00012513"/>
    </source>
</evidence>
<comment type="catalytic activity">
    <reaction evidence="16">
        <text>L-threonyl-[protein] + ATP = O-phospho-L-threonyl-[protein] + ADP + H(+)</text>
        <dbReference type="Rhea" id="RHEA:46608"/>
        <dbReference type="Rhea" id="RHEA-COMP:11060"/>
        <dbReference type="Rhea" id="RHEA-COMP:11605"/>
        <dbReference type="ChEBI" id="CHEBI:15378"/>
        <dbReference type="ChEBI" id="CHEBI:30013"/>
        <dbReference type="ChEBI" id="CHEBI:30616"/>
        <dbReference type="ChEBI" id="CHEBI:61977"/>
        <dbReference type="ChEBI" id="CHEBI:456216"/>
        <dbReference type="EC" id="2.7.11.1"/>
    </reaction>
</comment>
<evidence type="ECO:0000256" key="6">
    <source>
        <dbReference type="ARBA" id="ARBA00022490"/>
    </source>
</evidence>
<keyword evidence="7" id="KW-0690">Ribosome biogenesis</keyword>
<dbReference type="InterPro" id="IPR018935">
    <property type="entry name" value="RIO_kinase_CS"/>
</dbReference>
<dbReference type="EC" id="2.7.11.1" evidence="4"/>
<dbReference type="InterPro" id="IPR051272">
    <property type="entry name" value="RIO-type_Ser/Thr_kinase"/>
</dbReference>
<dbReference type="Pfam" id="PF01163">
    <property type="entry name" value="RIO1"/>
    <property type="match status" value="1"/>
</dbReference>
<feature type="region of interest" description="Disordered" evidence="19">
    <location>
        <begin position="563"/>
        <end position="676"/>
    </location>
</feature>
<evidence type="ECO:0000256" key="12">
    <source>
        <dbReference type="ARBA" id="ARBA00022777"/>
    </source>
</evidence>
<reference evidence="21" key="1">
    <citation type="submission" date="2014-08" db="EMBL/GenBank/DDBJ databases">
        <authorList>
            <person name="Sharma Rahul"/>
            <person name="Thines Marco"/>
        </authorList>
    </citation>
    <scope>NUCLEOTIDE SEQUENCE</scope>
</reference>
<comment type="subcellular location">
    <subcellularLocation>
        <location evidence="2">Cytoplasm</location>
    </subcellularLocation>
</comment>
<evidence type="ECO:0000313" key="21">
    <source>
        <dbReference type="EMBL" id="CED84185.1"/>
    </source>
</evidence>
<feature type="region of interest" description="Disordered" evidence="19">
    <location>
        <begin position="1"/>
        <end position="47"/>
    </location>
</feature>
<feature type="compositionally biased region" description="Low complexity" evidence="19">
    <location>
        <begin position="442"/>
        <end position="455"/>
    </location>
</feature>
<feature type="domain" description="RIO kinase" evidence="20">
    <location>
        <begin position="166"/>
        <end position="422"/>
    </location>
</feature>
<comment type="catalytic activity">
    <reaction evidence="17">
        <text>L-seryl-[protein] + ATP = O-phospho-L-seryl-[protein] + ADP + H(+)</text>
        <dbReference type="Rhea" id="RHEA:17989"/>
        <dbReference type="Rhea" id="RHEA-COMP:9863"/>
        <dbReference type="Rhea" id="RHEA-COMP:11604"/>
        <dbReference type="ChEBI" id="CHEBI:15378"/>
        <dbReference type="ChEBI" id="CHEBI:29999"/>
        <dbReference type="ChEBI" id="CHEBI:30616"/>
        <dbReference type="ChEBI" id="CHEBI:83421"/>
        <dbReference type="ChEBI" id="CHEBI:456216"/>
        <dbReference type="EC" id="2.7.11.1"/>
    </reaction>
</comment>
<feature type="compositionally biased region" description="Basic and acidic residues" evidence="19">
    <location>
        <begin position="563"/>
        <end position="574"/>
    </location>
</feature>
<evidence type="ECO:0000256" key="13">
    <source>
        <dbReference type="ARBA" id="ARBA00022801"/>
    </source>
</evidence>
<feature type="compositionally biased region" description="Acidic residues" evidence="19">
    <location>
        <begin position="592"/>
        <end position="623"/>
    </location>
</feature>
<evidence type="ECO:0000256" key="8">
    <source>
        <dbReference type="ARBA" id="ARBA00022527"/>
    </source>
</evidence>
<keyword evidence="9" id="KW-0808">Transferase</keyword>
<dbReference type="InterPro" id="IPR000687">
    <property type="entry name" value="RIO_kinase"/>
</dbReference>
<feature type="compositionally biased region" description="Polar residues" evidence="19">
    <location>
        <begin position="83"/>
        <end position="97"/>
    </location>
</feature>
<keyword evidence="6" id="KW-0963">Cytoplasm</keyword>
<dbReference type="EMBL" id="LN483157">
    <property type="protein sequence ID" value="CED84185.1"/>
    <property type="molecule type" value="Genomic_DNA"/>
</dbReference>
<dbReference type="SMART" id="SM00090">
    <property type="entry name" value="RIO"/>
    <property type="match status" value="1"/>
</dbReference>
<feature type="region of interest" description="Disordered" evidence="19">
    <location>
        <begin position="146"/>
        <end position="172"/>
    </location>
</feature>
<evidence type="ECO:0000256" key="17">
    <source>
        <dbReference type="ARBA" id="ARBA00048679"/>
    </source>
</evidence>
<evidence type="ECO:0000256" key="5">
    <source>
        <dbReference type="ARBA" id="ARBA00016038"/>
    </source>
</evidence>
<evidence type="ECO:0000256" key="1">
    <source>
        <dbReference type="ARBA" id="ARBA00001946"/>
    </source>
</evidence>
<feature type="region of interest" description="Disordered" evidence="19">
    <location>
        <begin position="513"/>
        <end position="546"/>
    </location>
</feature>
<feature type="compositionally biased region" description="Polar residues" evidence="19">
    <location>
        <begin position="118"/>
        <end position="133"/>
    </location>
</feature>
<feature type="compositionally biased region" description="Basic and acidic residues" evidence="19">
    <location>
        <begin position="157"/>
        <end position="172"/>
    </location>
</feature>
<evidence type="ECO:0000256" key="11">
    <source>
        <dbReference type="ARBA" id="ARBA00022741"/>
    </source>
</evidence>
<evidence type="ECO:0000256" key="18">
    <source>
        <dbReference type="ARBA" id="ARBA00068838"/>
    </source>
</evidence>
<dbReference type="SUPFAM" id="SSF56112">
    <property type="entry name" value="Protein kinase-like (PK-like)"/>
    <property type="match status" value="1"/>
</dbReference>
<keyword evidence="10" id="KW-0479">Metal-binding</keyword>
<evidence type="ECO:0000256" key="2">
    <source>
        <dbReference type="ARBA" id="ARBA00004496"/>
    </source>
</evidence>
<feature type="region of interest" description="Disordered" evidence="19">
    <location>
        <begin position="75"/>
        <end position="133"/>
    </location>
</feature>